<protein>
    <recommendedName>
        <fullName evidence="1">Dual-action ribosomal maturation protein DarP</fullName>
    </recommendedName>
    <alternativeName>
        <fullName evidence="1">Large ribosomal subunit assembly factor DarP</fullName>
    </alternativeName>
</protein>
<dbReference type="PANTHER" id="PTHR38101">
    <property type="entry name" value="UPF0307 PROTEIN YJGA"/>
    <property type="match status" value="1"/>
</dbReference>
<dbReference type="NCBIfam" id="NF003593">
    <property type="entry name" value="PRK05255.1-1"/>
    <property type="match status" value="1"/>
</dbReference>
<dbReference type="EMBL" id="CP064782">
    <property type="protein sequence ID" value="QWT50466.1"/>
    <property type="molecule type" value="Genomic_DNA"/>
</dbReference>
<comment type="similarity">
    <text evidence="1">Belongs to the DarP family.</text>
</comment>
<gene>
    <name evidence="1" type="primary">darP</name>
    <name evidence="3" type="ORF">Azoinq_04870</name>
</gene>
<dbReference type="CDD" id="cd16331">
    <property type="entry name" value="YjgA-like"/>
    <property type="match status" value="1"/>
</dbReference>
<keyword evidence="1" id="KW-0690">Ribosome biogenesis</keyword>
<evidence type="ECO:0000256" key="1">
    <source>
        <dbReference type="HAMAP-Rule" id="MF_00765"/>
    </source>
</evidence>
<keyword evidence="1" id="KW-0963">Cytoplasm</keyword>
<dbReference type="AlphaFoldDB" id="A0A975SQ29"/>
<dbReference type="PANTHER" id="PTHR38101:SF1">
    <property type="entry name" value="UPF0307 PROTEIN YJGA"/>
    <property type="match status" value="1"/>
</dbReference>
<evidence type="ECO:0000313" key="4">
    <source>
        <dbReference type="Proteomes" id="UP000683428"/>
    </source>
</evidence>
<keyword evidence="4" id="KW-1185">Reference proteome</keyword>
<keyword evidence="1" id="KW-0694">RNA-binding</keyword>
<dbReference type="PIRSF" id="PIRSF016183">
    <property type="entry name" value="UCP016183"/>
    <property type="match status" value="1"/>
</dbReference>
<dbReference type="Proteomes" id="UP000683428">
    <property type="component" value="Chromosome"/>
</dbReference>
<feature type="region of interest" description="Disordered" evidence="2">
    <location>
        <begin position="1"/>
        <end position="23"/>
    </location>
</feature>
<comment type="subcellular location">
    <subcellularLocation>
        <location evidence="1">Cytoplasm</location>
    </subcellularLocation>
    <text evidence="1">Associates with late stage pre-50S ribosomal subunits.</text>
</comment>
<dbReference type="GO" id="GO:0019843">
    <property type="term" value="F:rRNA binding"/>
    <property type="evidence" value="ECO:0007669"/>
    <property type="project" value="UniProtKB-UniRule"/>
</dbReference>
<evidence type="ECO:0000256" key="2">
    <source>
        <dbReference type="SAM" id="MobiDB-lite"/>
    </source>
</evidence>
<reference evidence="3" key="1">
    <citation type="submission" date="2020-11" db="EMBL/GenBank/DDBJ databases">
        <title>Azospira inquinata sp. nov.</title>
        <authorList>
            <person name="Moe W.M."/>
            <person name="Mikes M.C."/>
        </authorList>
    </citation>
    <scope>NUCLEOTIDE SEQUENCE</scope>
    <source>
        <strain evidence="3">Azo-3</strain>
    </source>
</reference>
<accession>A0A975SQ29</accession>
<proteinExistence type="inferred from homology"/>
<dbReference type="KEGG" id="aiq:Azoinq_04870"/>
<dbReference type="GO" id="GO:1902626">
    <property type="term" value="P:assembly of large subunit precursor of preribosome"/>
    <property type="evidence" value="ECO:0007669"/>
    <property type="project" value="UniProtKB-UniRule"/>
</dbReference>
<name>A0A975SQ29_9RHOO</name>
<dbReference type="HAMAP" id="MF_00765">
    <property type="entry name" value="DarP"/>
    <property type="match status" value="1"/>
</dbReference>
<keyword evidence="1" id="KW-0699">rRNA-binding</keyword>
<dbReference type="GO" id="GO:0005829">
    <property type="term" value="C:cytosol"/>
    <property type="evidence" value="ECO:0007669"/>
    <property type="project" value="TreeGrafter"/>
</dbReference>
<organism evidence="3 4">
    <name type="scientific">Azospira inquinata</name>
    <dbReference type="NCBI Taxonomy" id="2785627"/>
    <lineage>
        <taxon>Bacteria</taxon>
        <taxon>Pseudomonadati</taxon>
        <taxon>Pseudomonadota</taxon>
        <taxon>Betaproteobacteria</taxon>
        <taxon>Rhodocyclales</taxon>
        <taxon>Rhodocyclaceae</taxon>
        <taxon>Azospira</taxon>
    </lineage>
</organism>
<dbReference type="Pfam" id="PF04751">
    <property type="entry name" value="DarP"/>
    <property type="match status" value="1"/>
</dbReference>
<evidence type="ECO:0000313" key="3">
    <source>
        <dbReference type="EMBL" id="QWT50466.1"/>
    </source>
</evidence>
<comment type="function">
    <text evidence="1">Member of a network of 50S ribosomal subunit biogenesis factors which assembles along the 30S-50S interface, preventing incorrect 23S rRNA structures from forming. Promotes peptidyl transferase center (PTC) maturation.</text>
</comment>
<sequence length="191" mass="21748">MDKPSSNDQDLPPSKTQRKRAMEDLQELGETLVALPLDRLKRLLDKQDLPDILRDALLEAYRITSHGARKRHLQYIGRLMREVDPEPLRLALDVVNGASVAENARLHRLEHLRETLLDDEQTLNHIATTYPGADLTHLRQLRRNAIKEKEQNKAPRNYRALFQALKELDDRSLTTLAPLAPTGGEEDGGEI</sequence>
<dbReference type="GO" id="GO:0043022">
    <property type="term" value="F:ribosome binding"/>
    <property type="evidence" value="ECO:0007669"/>
    <property type="project" value="UniProtKB-UniRule"/>
</dbReference>
<dbReference type="InterPro" id="IPR006839">
    <property type="entry name" value="DarP"/>
</dbReference>